<dbReference type="InterPro" id="IPR036383">
    <property type="entry name" value="TSP1_rpt_sf"/>
</dbReference>
<dbReference type="Gene3D" id="2.20.100.10">
    <property type="entry name" value="Thrombospondin type-1 (TSP1) repeat"/>
    <property type="match status" value="1"/>
</dbReference>
<dbReference type="PANTHER" id="PTHR31507:SF12">
    <property type="entry name" value="C6 DOMAIN-CONTAINING PROTEIN"/>
    <property type="match status" value="1"/>
</dbReference>
<dbReference type="SUPFAM" id="SSF82895">
    <property type="entry name" value="TSP-1 type 1 repeat"/>
    <property type="match status" value="1"/>
</dbReference>
<dbReference type="Pfam" id="PF00090">
    <property type="entry name" value="TSP_1"/>
    <property type="match status" value="1"/>
</dbReference>
<proteinExistence type="predicted"/>
<evidence type="ECO:0000313" key="1">
    <source>
        <dbReference type="WBParaSite" id="NBR_0000146101-mRNA-1"/>
    </source>
</evidence>
<organism evidence="1">
    <name type="scientific">Nippostrongylus brasiliensis</name>
    <name type="common">Rat hookworm</name>
    <dbReference type="NCBI Taxonomy" id="27835"/>
    <lineage>
        <taxon>Eukaryota</taxon>
        <taxon>Metazoa</taxon>
        <taxon>Ecdysozoa</taxon>
        <taxon>Nematoda</taxon>
        <taxon>Chromadorea</taxon>
        <taxon>Rhabditida</taxon>
        <taxon>Rhabditina</taxon>
        <taxon>Rhabditomorpha</taxon>
        <taxon>Strongyloidea</taxon>
        <taxon>Heligmosomidae</taxon>
        <taxon>Nippostrongylus</taxon>
    </lineage>
</organism>
<dbReference type="PROSITE" id="PS50092">
    <property type="entry name" value="TSP1"/>
    <property type="match status" value="1"/>
</dbReference>
<accession>A0A0N4XG09</accession>
<sequence length="120" mass="13315">LATQAPSSSVFYTLERIVFLLSLSKSTTGSTPVDCAGSTWAEWREWSECTDTCGSCGTRQRFRACNKVHSSCFCNGTAFEKDTCNPEVCRYPRENACCTGYLPSSYDGRFVCMKASARNR</sequence>
<dbReference type="PANTHER" id="PTHR31507">
    <property type="entry name" value="PROTEIN CBG15923"/>
    <property type="match status" value="1"/>
</dbReference>
<dbReference type="WBParaSite" id="NBR_0000146101-mRNA-1">
    <property type="protein sequence ID" value="NBR_0000146101-mRNA-1"/>
    <property type="gene ID" value="NBR_0000146101"/>
</dbReference>
<dbReference type="InterPro" id="IPR000884">
    <property type="entry name" value="TSP1_rpt"/>
</dbReference>
<name>A0A0N4XG09_NIPBR</name>
<dbReference type="OMA" id="EAQTCSW"/>
<protein>
    <submittedName>
        <fullName evidence="1">Thrombospondin type 1 domain protein</fullName>
    </submittedName>
</protein>
<dbReference type="AlphaFoldDB" id="A0A0N4XG09"/>
<dbReference type="SMART" id="SM00209">
    <property type="entry name" value="TSP1"/>
    <property type="match status" value="1"/>
</dbReference>
<reference evidence="1" key="1">
    <citation type="submission" date="2017-02" db="UniProtKB">
        <authorList>
            <consortium name="WormBaseParasite"/>
        </authorList>
    </citation>
    <scope>IDENTIFICATION</scope>
</reference>